<dbReference type="GO" id="GO:0043161">
    <property type="term" value="P:proteasome-mediated ubiquitin-dependent protein catabolic process"/>
    <property type="evidence" value="ECO:0007669"/>
    <property type="project" value="TreeGrafter"/>
</dbReference>
<proteinExistence type="predicted"/>
<dbReference type="FunFam" id="2.120.10.30:FF:000025">
    <property type="entry name" value="E3 ubiquitin-protein ligase TRIM71"/>
    <property type="match status" value="1"/>
</dbReference>
<dbReference type="Pfam" id="PF00630">
    <property type="entry name" value="Filamin"/>
    <property type="match status" value="1"/>
</dbReference>
<feature type="repeat" description="NHL" evidence="7">
    <location>
        <begin position="702"/>
        <end position="745"/>
    </location>
</feature>
<feature type="repeat" description="Filamin" evidence="6">
    <location>
        <begin position="494"/>
        <end position="595"/>
    </location>
</feature>
<accession>A0A8S1C3H4</accession>
<gene>
    <name evidence="10" type="ORF">CLODIP_2_CD09926</name>
</gene>
<dbReference type="OrthoDB" id="342730at2759"/>
<dbReference type="GO" id="GO:0061630">
    <property type="term" value="F:ubiquitin protein ligase activity"/>
    <property type="evidence" value="ECO:0007669"/>
    <property type="project" value="TreeGrafter"/>
</dbReference>
<dbReference type="GO" id="GO:0000209">
    <property type="term" value="P:protein polyubiquitination"/>
    <property type="evidence" value="ECO:0007669"/>
    <property type="project" value="TreeGrafter"/>
</dbReference>
<dbReference type="InterPro" id="IPR011042">
    <property type="entry name" value="6-blade_b-propeller_TolB-like"/>
</dbReference>
<dbReference type="Gene3D" id="2.60.40.10">
    <property type="entry name" value="Immunoglobulins"/>
    <property type="match status" value="1"/>
</dbReference>
<dbReference type="PROSITE" id="PS51125">
    <property type="entry name" value="NHL"/>
    <property type="match status" value="6"/>
</dbReference>
<keyword evidence="2" id="KW-0677">Repeat</keyword>
<sequence>MQTPFKAQCCNRFKVSKMRALKEFNNRRKSRGEKPVPEQFATSVFAEAAPEKNRCRERNAWITERSKLHRQRRVIFAHRPGFAAGRTLGRSDDVLCFRSAVDDQCKSRLAFNDGGEAGGGGDERNGKGHTGSLTSEPATKKEAITFARAQYTPYGTRIAGTQMDAPSYNPYPGDQAELTNNLRLDRCQKMPTNGHHPIQLGSIGSIGDLSLRYNNNNDFYGNGTPVGNLAVGGLGSISPENNDGGGGLLADLLYSLSKSTISASPSPPTIEHGRTTNCGCEDRLSYRCQECNELLCENCMQAHYKVRVTKEHTIKHITMQGSLPSPGDSPDSRSSLAQSPPPMAMGIPVAPQSLIAANNPNSTLIKKTEKELEMVASMSKCIDQRNALINADIHHMFDTINEHLVKRKEILLAQANQVGQAKLNALNIQADSLRLRLRILNGSPPTPSSISPTTAAPVISRPLPPMPCEDDDIRFTASELPALINSIDMLGHVASSGCAGLTMASGDGLKRGIRGRLATFTVRVVDHLGEPRRSGRDLISAIVTDKTARMSHADVQDQGDGSYLVSWMPRREGVHEISVTLRGRSIRQSPFHPMVRDSSDYFQVGKPYVIIGQEGDGQGQFCRPWGVACDKEGRIVVADRSNNRVQVFEADGTFRHMFGEHGPGPGHFDRPAGVAVDAQGRIIVADKDNHRIQIFTFEGVFLLKFGEKGTKPGQFNYPWDVATDADSRIVVSDTRNHRVQLFDRNGNFLSKYGFESSSNMWKHFDSPRGVCWGPNRSVIVTDFNNHRLVVIEPSFSNARFIGGEGSNPNQFLRPQGVAVDEEGHIIVADSRNNRVQIFEQNGSFLCKFGTSGNQPGELDRPSGLCLSPSGKIVVVDFGNNRIQVF</sequence>
<dbReference type="PANTHER" id="PTHR24104:SF48">
    <property type="entry name" value="PROTEIN WECH"/>
    <property type="match status" value="1"/>
</dbReference>
<evidence type="ECO:0000256" key="6">
    <source>
        <dbReference type="PROSITE-ProRule" id="PRU00087"/>
    </source>
</evidence>
<dbReference type="InterPro" id="IPR000315">
    <property type="entry name" value="Znf_B-box"/>
</dbReference>
<feature type="repeat" description="NHL" evidence="7">
    <location>
        <begin position="845"/>
        <end position="885"/>
    </location>
</feature>
<evidence type="ECO:0000256" key="1">
    <source>
        <dbReference type="ARBA" id="ARBA00022723"/>
    </source>
</evidence>
<organism evidence="10 11">
    <name type="scientific">Cloeon dipterum</name>
    <dbReference type="NCBI Taxonomy" id="197152"/>
    <lineage>
        <taxon>Eukaryota</taxon>
        <taxon>Metazoa</taxon>
        <taxon>Ecdysozoa</taxon>
        <taxon>Arthropoda</taxon>
        <taxon>Hexapoda</taxon>
        <taxon>Insecta</taxon>
        <taxon>Pterygota</taxon>
        <taxon>Palaeoptera</taxon>
        <taxon>Ephemeroptera</taxon>
        <taxon>Pisciforma</taxon>
        <taxon>Baetidae</taxon>
        <taxon>Cloeon</taxon>
    </lineage>
</organism>
<feature type="region of interest" description="Disordered" evidence="8">
    <location>
        <begin position="319"/>
        <end position="344"/>
    </location>
</feature>
<feature type="compositionally biased region" description="Low complexity" evidence="8">
    <location>
        <begin position="321"/>
        <end position="336"/>
    </location>
</feature>
<evidence type="ECO:0000256" key="5">
    <source>
        <dbReference type="PROSITE-ProRule" id="PRU00024"/>
    </source>
</evidence>
<dbReference type="GO" id="GO:0008270">
    <property type="term" value="F:zinc ion binding"/>
    <property type="evidence" value="ECO:0007669"/>
    <property type="project" value="UniProtKB-KW"/>
</dbReference>
<dbReference type="SMART" id="SM00557">
    <property type="entry name" value="IG_FLMN"/>
    <property type="match status" value="1"/>
</dbReference>
<keyword evidence="4" id="KW-0862">Zinc</keyword>
<evidence type="ECO:0000256" key="2">
    <source>
        <dbReference type="ARBA" id="ARBA00022737"/>
    </source>
</evidence>
<dbReference type="InterPro" id="IPR001258">
    <property type="entry name" value="NHL_repeat"/>
</dbReference>
<dbReference type="PROSITE" id="PS50119">
    <property type="entry name" value="ZF_BBOX"/>
    <property type="match status" value="1"/>
</dbReference>
<keyword evidence="1" id="KW-0479">Metal-binding</keyword>
<protein>
    <recommendedName>
        <fullName evidence="9">B box-type domain-containing protein</fullName>
    </recommendedName>
</protein>
<evidence type="ECO:0000259" key="9">
    <source>
        <dbReference type="PROSITE" id="PS50119"/>
    </source>
</evidence>
<dbReference type="Gene3D" id="2.120.10.30">
    <property type="entry name" value="TolB, C-terminal domain"/>
    <property type="match status" value="3"/>
</dbReference>
<dbReference type="GO" id="GO:0000932">
    <property type="term" value="C:P-body"/>
    <property type="evidence" value="ECO:0007669"/>
    <property type="project" value="UniProtKB-SubCell"/>
</dbReference>
<evidence type="ECO:0000256" key="3">
    <source>
        <dbReference type="ARBA" id="ARBA00022771"/>
    </source>
</evidence>
<feature type="region of interest" description="Disordered" evidence="8">
    <location>
        <begin position="110"/>
        <end position="141"/>
    </location>
</feature>
<evidence type="ECO:0000313" key="10">
    <source>
        <dbReference type="EMBL" id="CAB3363662.1"/>
    </source>
</evidence>
<keyword evidence="3 5" id="KW-0863">Zinc-finger</keyword>
<feature type="repeat" description="NHL" evidence="7">
    <location>
        <begin position="761"/>
        <end position="794"/>
    </location>
</feature>
<keyword evidence="11" id="KW-1185">Reference proteome</keyword>
<name>A0A8S1C3H4_9INSE</name>
<dbReference type="Proteomes" id="UP000494165">
    <property type="component" value="Unassembled WGS sequence"/>
</dbReference>
<dbReference type="SUPFAM" id="SSF81296">
    <property type="entry name" value="E set domains"/>
    <property type="match status" value="1"/>
</dbReference>
<dbReference type="InterPro" id="IPR017868">
    <property type="entry name" value="Filamin/ABP280_repeat-like"/>
</dbReference>
<evidence type="ECO:0000256" key="7">
    <source>
        <dbReference type="PROSITE-ProRule" id="PRU00504"/>
    </source>
</evidence>
<dbReference type="InterPro" id="IPR013783">
    <property type="entry name" value="Ig-like_fold"/>
</dbReference>
<dbReference type="PANTHER" id="PTHR24104">
    <property type="entry name" value="E3 UBIQUITIN-PROTEIN LIGASE NHLRC1-RELATED"/>
    <property type="match status" value="1"/>
</dbReference>
<dbReference type="Pfam" id="PF01436">
    <property type="entry name" value="NHL"/>
    <property type="match status" value="6"/>
</dbReference>
<reference evidence="10 11" key="1">
    <citation type="submission" date="2020-04" db="EMBL/GenBank/DDBJ databases">
        <authorList>
            <person name="Alioto T."/>
            <person name="Alioto T."/>
            <person name="Gomez Garrido J."/>
        </authorList>
    </citation>
    <scope>NUCLEOTIDE SEQUENCE [LARGE SCALE GENOMIC DNA]</scope>
</reference>
<evidence type="ECO:0000256" key="4">
    <source>
        <dbReference type="ARBA" id="ARBA00022833"/>
    </source>
</evidence>
<dbReference type="FunFam" id="2.120.10.30:FF:000013">
    <property type="entry name" value="E3 ubiquitin-protein ligase TRIM71"/>
    <property type="match status" value="1"/>
</dbReference>
<dbReference type="InterPro" id="IPR050952">
    <property type="entry name" value="TRIM-NHL_E3_ligases"/>
</dbReference>
<comment type="caution">
    <text evidence="10">The sequence shown here is derived from an EMBL/GenBank/DDBJ whole genome shotgun (WGS) entry which is preliminary data.</text>
</comment>
<feature type="domain" description="B box-type" evidence="9">
    <location>
        <begin position="281"/>
        <end position="317"/>
    </location>
</feature>
<feature type="region of interest" description="Disordered" evidence="8">
    <location>
        <begin position="444"/>
        <end position="463"/>
    </location>
</feature>
<feature type="repeat" description="NHL" evidence="7">
    <location>
        <begin position="658"/>
        <end position="698"/>
    </location>
</feature>
<dbReference type="EMBL" id="CADEPI010000013">
    <property type="protein sequence ID" value="CAB3363662.1"/>
    <property type="molecule type" value="Genomic_DNA"/>
</dbReference>
<evidence type="ECO:0000256" key="8">
    <source>
        <dbReference type="SAM" id="MobiDB-lite"/>
    </source>
</evidence>
<dbReference type="PROSITE" id="PS50194">
    <property type="entry name" value="FILAMIN_REPEAT"/>
    <property type="match status" value="1"/>
</dbReference>
<feature type="repeat" description="NHL" evidence="7">
    <location>
        <begin position="610"/>
        <end position="651"/>
    </location>
</feature>
<dbReference type="GO" id="GO:0003723">
    <property type="term" value="F:RNA binding"/>
    <property type="evidence" value="ECO:0007669"/>
    <property type="project" value="UniProtKB-KW"/>
</dbReference>
<dbReference type="SUPFAM" id="SSF101898">
    <property type="entry name" value="NHL repeat"/>
    <property type="match status" value="1"/>
</dbReference>
<dbReference type="CDD" id="cd14954">
    <property type="entry name" value="NHL_TRIM71_like"/>
    <property type="match status" value="1"/>
</dbReference>
<feature type="repeat" description="NHL" evidence="7">
    <location>
        <begin position="798"/>
        <end position="841"/>
    </location>
</feature>
<dbReference type="InterPro" id="IPR001298">
    <property type="entry name" value="Filamin/ABP280_rpt"/>
</dbReference>
<dbReference type="AlphaFoldDB" id="A0A8S1C3H4"/>
<dbReference type="InterPro" id="IPR014756">
    <property type="entry name" value="Ig_E-set"/>
</dbReference>
<evidence type="ECO:0000313" key="11">
    <source>
        <dbReference type="Proteomes" id="UP000494165"/>
    </source>
</evidence>